<evidence type="ECO:0000313" key="3">
    <source>
        <dbReference type="Proteomes" id="UP000527355"/>
    </source>
</evidence>
<proteinExistence type="predicted"/>
<sequence>MLWRGPALPQLLESRAMSPRAVPWPEPGASWPGGEGSGGFGSAPGRRGKDPQAGNGRRGGGRRPSPRLASAGHLCFGRTYWFLGAAPAPGLSLAPGFRERTRPGQTAGGLRAHRCYPRTWHGLGCRQGWWPGAPRPSPRPAHQALAPQVFLGRHPRAGP</sequence>
<feature type="region of interest" description="Disordered" evidence="1">
    <location>
        <begin position="134"/>
        <end position="159"/>
    </location>
</feature>
<dbReference type="EMBL" id="JABWUV010000020">
    <property type="protein sequence ID" value="KAF6282368.1"/>
    <property type="molecule type" value="Genomic_DNA"/>
</dbReference>
<reference evidence="2 3" key="1">
    <citation type="journal article" date="2020" name="Nature">
        <title>Six reference-quality genomes reveal evolution of bat adaptations.</title>
        <authorList>
            <person name="Jebb D."/>
            <person name="Huang Z."/>
            <person name="Pippel M."/>
            <person name="Hughes G.M."/>
            <person name="Lavrichenko K."/>
            <person name="Devanna P."/>
            <person name="Winkler S."/>
            <person name="Jermiin L.S."/>
            <person name="Skirmuntt E.C."/>
            <person name="Katzourakis A."/>
            <person name="Burkitt-Gray L."/>
            <person name="Ray D.A."/>
            <person name="Sullivan K.A.M."/>
            <person name="Roscito J.G."/>
            <person name="Kirilenko B.M."/>
            <person name="Davalos L.M."/>
            <person name="Corthals A.P."/>
            <person name="Power M.L."/>
            <person name="Jones G."/>
            <person name="Ransome R.D."/>
            <person name="Dechmann D.K.N."/>
            <person name="Locatelli A.G."/>
            <person name="Puechmaille S.J."/>
            <person name="Fedrigo O."/>
            <person name="Jarvis E.D."/>
            <person name="Hiller M."/>
            <person name="Vernes S.C."/>
            <person name="Myers E.W."/>
            <person name="Teeling E.C."/>
        </authorList>
    </citation>
    <scope>NUCLEOTIDE SEQUENCE [LARGE SCALE GENOMIC DNA]</scope>
    <source>
        <strain evidence="2">MMyoMyo1</strain>
        <tissue evidence="2">Flight muscle</tissue>
    </source>
</reference>
<keyword evidence="3" id="KW-1185">Reference proteome</keyword>
<feature type="compositionally biased region" description="Gly residues" evidence="1">
    <location>
        <begin position="31"/>
        <end position="42"/>
    </location>
</feature>
<dbReference type="Proteomes" id="UP000527355">
    <property type="component" value="Unassembled WGS sequence"/>
</dbReference>
<protein>
    <submittedName>
        <fullName evidence="2">Uncharacterized protein</fullName>
    </submittedName>
</protein>
<gene>
    <name evidence="2" type="ORF">mMyoMyo1_010027</name>
</gene>
<organism evidence="2 3">
    <name type="scientific">Myotis myotis</name>
    <name type="common">Greater mouse-eared bat</name>
    <name type="synonym">Vespertilio myotis</name>
    <dbReference type="NCBI Taxonomy" id="51298"/>
    <lineage>
        <taxon>Eukaryota</taxon>
        <taxon>Metazoa</taxon>
        <taxon>Chordata</taxon>
        <taxon>Craniata</taxon>
        <taxon>Vertebrata</taxon>
        <taxon>Euteleostomi</taxon>
        <taxon>Mammalia</taxon>
        <taxon>Eutheria</taxon>
        <taxon>Laurasiatheria</taxon>
        <taxon>Chiroptera</taxon>
        <taxon>Yangochiroptera</taxon>
        <taxon>Vespertilionidae</taxon>
        <taxon>Myotis</taxon>
    </lineage>
</organism>
<comment type="caution">
    <text evidence="2">The sequence shown here is derived from an EMBL/GenBank/DDBJ whole genome shotgun (WGS) entry which is preliminary data.</text>
</comment>
<dbReference type="AlphaFoldDB" id="A0A7J7S1X6"/>
<evidence type="ECO:0000313" key="2">
    <source>
        <dbReference type="EMBL" id="KAF6282368.1"/>
    </source>
</evidence>
<accession>A0A7J7S1X6</accession>
<name>A0A7J7S1X6_MYOMY</name>
<evidence type="ECO:0000256" key="1">
    <source>
        <dbReference type="SAM" id="MobiDB-lite"/>
    </source>
</evidence>
<feature type="region of interest" description="Disordered" evidence="1">
    <location>
        <begin position="19"/>
        <end position="69"/>
    </location>
</feature>